<keyword evidence="3" id="KW-1185">Reference proteome</keyword>
<evidence type="ECO:0000313" key="3">
    <source>
        <dbReference type="Proteomes" id="UP000717585"/>
    </source>
</evidence>
<dbReference type="PROSITE" id="PS50822">
    <property type="entry name" value="PIWI"/>
    <property type="match status" value="1"/>
</dbReference>
<proteinExistence type="predicted"/>
<evidence type="ECO:0000313" key="2">
    <source>
        <dbReference type="EMBL" id="KAG9390027.1"/>
    </source>
</evidence>
<dbReference type="InterPro" id="IPR036397">
    <property type="entry name" value="RNaseH_sf"/>
</dbReference>
<gene>
    <name evidence="2" type="ORF">J8273_8064</name>
</gene>
<dbReference type="SMART" id="SM00950">
    <property type="entry name" value="Piwi"/>
    <property type="match status" value="1"/>
</dbReference>
<dbReference type="OrthoDB" id="445936at2759"/>
<dbReference type="InterPro" id="IPR003165">
    <property type="entry name" value="Piwi"/>
</dbReference>
<name>A0A8J6B4S4_9EUKA</name>
<dbReference type="Gene3D" id="3.40.50.2300">
    <property type="match status" value="1"/>
</dbReference>
<feature type="domain" description="Piwi" evidence="1">
    <location>
        <begin position="532"/>
        <end position="781"/>
    </location>
</feature>
<dbReference type="InterPro" id="IPR012337">
    <property type="entry name" value="RNaseH-like_sf"/>
</dbReference>
<dbReference type="Proteomes" id="UP000717585">
    <property type="component" value="Unassembled WGS sequence"/>
</dbReference>
<dbReference type="AlphaFoldDB" id="A0A8J6B4S4"/>
<protein>
    <submittedName>
        <fullName evidence="2">Piwi domain</fullName>
    </submittedName>
</protein>
<dbReference type="EMBL" id="JAHDYR010000066">
    <property type="protein sequence ID" value="KAG9390027.1"/>
    <property type="molecule type" value="Genomic_DNA"/>
</dbReference>
<accession>A0A8J6B4S4</accession>
<dbReference type="PANTHER" id="PTHR22891">
    <property type="entry name" value="EUKARYOTIC TRANSLATION INITIATION FACTOR 2C"/>
    <property type="match status" value="1"/>
</dbReference>
<dbReference type="GO" id="GO:0003676">
    <property type="term" value="F:nucleic acid binding"/>
    <property type="evidence" value="ECO:0007669"/>
    <property type="project" value="InterPro"/>
</dbReference>
<dbReference type="Gene3D" id="3.30.420.10">
    <property type="entry name" value="Ribonuclease H-like superfamily/Ribonuclease H"/>
    <property type="match status" value="1"/>
</dbReference>
<dbReference type="SUPFAM" id="SSF53098">
    <property type="entry name" value="Ribonuclease H-like"/>
    <property type="match status" value="1"/>
</dbReference>
<sequence>MSRTNTLISNIYELAFEQKTIFQYGFDVVGETQVRNTFFRLVCNQLMEQKFPNVEKDFWTVEGSTLITVVELPLLKLGESIDISIPSRSGEPTARTITITSQTAAKNTDRTELVSSFLNRALHRAMANAPYTFAKDRYLLERLNDSPEFRGDRHAQATFRNADVFRGIRPTIAINKTPVLTYDVCHRVVMRVRADKHDWRQGDFGQLRVVPIYDERSSFVALDMVQKNWNSPMGDNEKTFKSYYTEKFSRPARREADQAGWAEAKAIVSRTNGVVPMIRTVGRHGDEIFLLPALCRMVDLDTDTRQGIPKITGIKPTPRAKAQLELKAVLSKKTRTATRTPLAVLKIWGMTPADKPLEVSGENLPQPKISVAGIRQECMPFKIAPNLAKARMQPGFRVSTWVWLVQDRAQRTLETHQEHLVNSAERWGLRYERQQTVNISGNNANAFFDQIKKLGSPGSLSKMAFLIYINKADHIYRDVKAFLARNNITSQFVDASRHFKTRPSDIASSLVMQTLCKLNPTASPWEIKRLSPPSMPLPVLSVGIDVYHGAITFMRDGKTRQNRSVIGMSAWYLGTDSTTVHFGQPVETVARKEVMDRSQDVFSIDGHLQMFLEDVLGRINAQRKAAPKTVVVLRDGVADTQKGAVQAREVPQVHAALNAKNAEGAKVVFAFVQKRIAQQFIAQGGRDGYDHAPAGTIIRDPKVVADPETEFFLFSMGRAPSTNKAVHYYVVDNKARIPVKDIAAFAFNASHLYYNWAGPVKVPAMTQTAHSMAFTVGEKMKEMTESERKRNYPVHMGLVFI</sequence>
<comment type="caution">
    <text evidence="2">The sequence shown here is derived from an EMBL/GenBank/DDBJ whole genome shotgun (WGS) entry which is preliminary data.</text>
</comment>
<organism evidence="2 3">
    <name type="scientific">Carpediemonas membranifera</name>
    <dbReference type="NCBI Taxonomy" id="201153"/>
    <lineage>
        <taxon>Eukaryota</taxon>
        <taxon>Metamonada</taxon>
        <taxon>Carpediemonas-like organisms</taxon>
        <taxon>Carpediemonas</taxon>
    </lineage>
</organism>
<dbReference type="Pfam" id="PF02171">
    <property type="entry name" value="Piwi"/>
    <property type="match status" value="1"/>
</dbReference>
<reference evidence="2" key="1">
    <citation type="submission" date="2021-05" db="EMBL/GenBank/DDBJ databases">
        <title>A free-living protist that lacks canonical eukaryotic 1 DNA replication and segregation systems.</title>
        <authorList>
            <person name="Salas-Leiva D.E."/>
            <person name="Tromer E.C."/>
            <person name="Curtis B.A."/>
            <person name="Jerlstrom-Hultqvist J."/>
            <person name="Kolisko M."/>
            <person name="Yi Z."/>
            <person name="Salas-Leiva J.S."/>
            <person name="Gallot-Lavallee L."/>
            <person name="Kops G.J.P.L."/>
            <person name="Archibald J.M."/>
            <person name="Simpson A.G.B."/>
            <person name="Roger A.J."/>
        </authorList>
    </citation>
    <scope>NUCLEOTIDE SEQUENCE</scope>
    <source>
        <strain evidence="2">BICM</strain>
    </source>
</reference>
<evidence type="ECO:0000259" key="1">
    <source>
        <dbReference type="PROSITE" id="PS50822"/>
    </source>
</evidence>